<keyword evidence="7" id="KW-0175">Coiled coil</keyword>
<keyword evidence="11" id="KW-0539">Nucleus</keyword>
<evidence type="ECO:0000256" key="13">
    <source>
        <dbReference type="ARBA" id="ARBA00060498"/>
    </source>
</evidence>
<evidence type="ECO:0000313" key="15">
    <source>
        <dbReference type="Ensembl" id="ENSORLP00015022771.1"/>
    </source>
</evidence>
<feature type="domain" description="Calponin-homology (CH)" evidence="14">
    <location>
        <begin position="1"/>
        <end position="103"/>
    </location>
</feature>
<dbReference type="PANTHER" id="PTHR23167:SF51">
    <property type="entry name" value="[F-ACTIN]-MONOOXYGENASE MICAL3"/>
    <property type="match status" value="1"/>
</dbReference>
<reference evidence="15" key="4">
    <citation type="submission" date="2025-09" db="UniProtKB">
        <authorList>
            <consortium name="Ensembl"/>
        </authorList>
    </citation>
    <scope>IDENTIFICATION</scope>
    <source>
        <strain evidence="15">HSOK</strain>
    </source>
</reference>
<evidence type="ECO:0000256" key="7">
    <source>
        <dbReference type="ARBA" id="ARBA00023054"/>
    </source>
</evidence>
<evidence type="ECO:0000256" key="10">
    <source>
        <dbReference type="ARBA" id="ARBA00023212"/>
    </source>
</evidence>
<keyword evidence="5" id="KW-0677">Repeat</keyword>
<evidence type="ECO:0000259" key="14">
    <source>
        <dbReference type="PROSITE" id="PS50021"/>
    </source>
</evidence>
<keyword evidence="4" id="KW-0812">Transmembrane</keyword>
<dbReference type="InterPro" id="IPR050540">
    <property type="entry name" value="F-actin_Monoox_Mical"/>
</dbReference>
<dbReference type="SUPFAM" id="SSF47576">
    <property type="entry name" value="Calponin-homology domain, CH-domain"/>
    <property type="match status" value="1"/>
</dbReference>
<sequence length="138" mass="15711">SWACKLLTWFQEQTRGYRGVSVRDLTSSWKDGLALCALLHRYRPNLIDFQSLVRSRGEENLRLAFHVAEEEFGIPPLLTVEEMASVEEPDSLSMIMYLSQFHQLLKHSPPPAGSAAHPSPHQQKIIAHQNMMRKRGGC</sequence>
<keyword evidence="10" id="KW-0206">Cytoskeleton</keyword>
<proteinExistence type="predicted"/>
<evidence type="ECO:0000256" key="9">
    <source>
        <dbReference type="ARBA" id="ARBA00023203"/>
    </source>
</evidence>
<keyword evidence="3" id="KW-0963">Cytoplasm</keyword>
<evidence type="ECO:0000256" key="4">
    <source>
        <dbReference type="ARBA" id="ARBA00022692"/>
    </source>
</evidence>
<evidence type="ECO:0000256" key="3">
    <source>
        <dbReference type="ARBA" id="ARBA00022490"/>
    </source>
</evidence>
<dbReference type="CDD" id="cd22198">
    <property type="entry name" value="CH_MICAL_EHBP-like"/>
    <property type="match status" value="1"/>
</dbReference>
<dbReference type="Ensembl" id="ENSORLT00015012193.1">
    <property type="protein sequence ID" value="ENSORLP00015022771.1"/>
    <property type="gene ID" value="ENSORLG00015002338.1"/>
</dbReference>
<evidence type="ECO:0000256" key="2">
    <source>
        <dbReference type="ARBA" id="ARBA00004528"/>
    </source>
</evidence>
<keyword evidence="9" id="KW-0009">Actin-binding</keyword>
<evidence type="ECO:0000256" key="1">
    <source>
        <dbReference type="ARBA" id="ARBA00004245"/>
    </source>
</evidence>
<evidence type="ECO:0000256" key="6">
    <source>
        <dbReference type="ARBA" id="ARBA00022989"/>
    </source>
</evidence>
<reference evidence="15 16" key="2">
    <citation type="submission" date="2017-04" db="EMBL/GenBank/DDBJ databases">
        <title>CpG methylation of centromeres and impact of large insertions on vertebrate speciation.</title>
        <authorList>
            <person name="Ichikawa K."/>
            <person name="Yoshimura J."/>
            <person name="Morishita S."/>
        </authorList>
    </citation>
    <scope>NUCLEOTIDE SEQUENCE</scope>
    <source>
        <strain evidence="15 16">HSOK</strain>
    </source>
</reference>
<organism evidence="15 16">
    <name type="scientific">Oryzias latipes</name>
    <name type="common">Japanese rice fish</name>
    <name type="synonym">Japanese killifish</name>
    <dbReference type="NCBI Taxonomy" id="8090"/>
    <lineage>
        <taxon>Eukaryota</taxon>
        <taxon>Metazoa</taxon>
        <taxon>Chordata</taxon>
        <taxon>Craniata</taxon>
        <taxon>Vertebrata</taxon>
        <taxon>Euteleostomi</taxon>
        <taxon>Actinopterygii</taxon>
        <taxon>Neopterygii</taxon>
        <taxon>Teleostei</taxon>
        <taxon>Neoteleostei</taxon>
        <taxon>Acanthomorphata</taxon>
        <taxon>Ovalentaria</taxon>
        <taxon>Atherinomorphae</taxon>
        <taxon>Beloniformes</taxon>
        <taxon>Adrianichthyidae</taxon>
        <taxon>Oryziinae</taxon>
        <taxon>Oryzias</taxon>
    </lineage>
</organism>
<keyword evidence="6" id="KW-1133">Transmembrane helix</keyword>
<dbReference type="Proteomes" id="UP000265200">
    <property type="component" value="Chromosome 23"/>
</dbReference>
<dbReference type="GO" id="GO:0005856">
    <property type="term" value="C:cytoskeleton"/>
    <property type="evidence" value="ECO:0007669"/>
    <property type="project" value="UniProtKB-SubCell"/>
</dbReference>
<comment type="subcellular location">
    <subcellularLocation>
        <location evidence="1">Cytoplasm</location>
        <location evidence="1">Cytoskeleton</location>
    </subcellularLocation>
    <subcellularLocation>
        <location evidence="12">Endomembrane system</location>
        <topology evidence="12">Single-pass type IV membrane protein</topology>
        <orientation evidence="12">Cytoplasmic side</orientation>
    </subcellularLocation>
    <subcellularLocation>
        <location evidence="2">Nucleus membrane</location>
        <topology evidence="2">Single-pass membrane protein</topology>
        <orientation evidence="2">Cytoplasmic side</orientation>
    </subcellularLocation>
    <subcellularLocation>
        <location evidence="13">Nucleus membrane</location>
        <topology evidence="13">Single-pass type IV membrane protein</topology>
    </subcellularLocation>
</comment>
<evidence type="ECO:0000256" key="12">
    <source>
        <dbReference type="ARBA" id="ARBA00060457"/>
    </source>
</evidence>
<dbReference type="PROSITE" id="PS50021">
    <property type="entry name" value="CH"/>
    <property type="match status" value="1"/>
</dbReference>
<dbReference type="GO" id="GO:0031965">
    <property type="term" value="C:nuclear membrane"/>
    <property type="evidence" value="ECO:0007669"/>
    <property type="project" value="UniProtKB-SubCell"/>
</dbReference>
<evidence type="ECO:0000256" key="5">
    <source>
        <dbReference type="ARBA" id="ARBA00022737"/>
    </source>
</evidence>
<reference key="1">
    <citation type="journal article" date="2007" name="Nature">
        <title>The medaka draft genome and insights into vertebrate genome evolution.</title>
        <authorList>
            <person name="Kasahara M."/>
            <person name="Naruse K."/>
            <person name="Sasaki S."/>
            <person name="Nakatani Y."/>
            <person name="Qu W."/>
            <person name="Ahsan B."/>
            <person name="Yamada T."/>
            <person name="Nagayasu Y."/>
            <person name="Doi K."/>
            <person name="Kasai Y."/>
            <person name="Jindo T."/>
            <person name="Kobayashi D."/>
            <person name="Shimada A."/>
            <person name="Toyoda A."/>
            <person name="Kuroki Y."/>
            <person name="Fujiyama A."/>
            <person name="Sasaki T."/>
            <person name="Shimizu A."/>
            <person name="Asakawa S."/>
            <person name="Shimizu N."/>
            <person name="Hashimoto S."/>
            <person name="Yang J."/>
            <person name="Lee Y."/>
            <person name="Matsushima K."/>
            <person name="Sugano S."/>
            <person name="Sakaizumi M."/>
            <person name="Narita T."/>
            <person name="Ohishi K."/>
            <person name="Haga S."/>
            <person name="Ohta F."/>
            <person name="Nomoto H."/>
            <person name="Nogata K."/>
            <person name="Morishita T."/>
            <person name="Endo T."/>
            <person name="Shin-I T."/>
            <person name="Takeda H."/>
            <person name="Morishita S."/>
            <person name="Kohara Y."/>
        </authorList>
    </citation>
    <scope>NUCLEOTIDE SEQUENCE [LARGE SCALE GENOMIC DNA]</scope>
    <source>
        <strain>Hd-rR</strain>
    </source>
</reference>
<keyword evidence="8" id="KW-0472">Membrane</keyword>
<dbReference type="Gene3D" id="1.10.418.10">
    <property type="entry name" value="Calponin-like domain"/>
    <property type="match status" value="1"/>
</dbReference>
<evidence type="ECO:0000256" key="8">
    <source>
        <dbReference type="ARBA" id="ARBA00023136"/>
    </source>
</evidence>
<dbReference type="AlphaFoldDB" id="A0A3P9IS90"/>
<dbReference type="GO" id="GO:0005737">
    <property type="term" value="C:cytoplasm"/>
    <property type="evidence" value="ECO:0007669"/>
    <property type="project" value="UniProtKB-ARBA"/>
</dbReference>
<dbReference type="GO" id="GO:0003779">
    <property type="term" value="F:actin binding"/>
    <property type="evidence" value="ECO:0007669"/>
    <property type="project" value="UniProtKB-KW"/>
</dbReference>
<evidence type="ECO:0000313" key="16">
    <source>
        <dbReference type="Proteomes" id="UP000265200"/>
    </source>
</evidence>
<dbReference type="InterPro" id="IPR036872">
    <property type="entry name" value="CH_dom_sf"/>
</dbReference>
<evidence type="ECO:0000256" key="11">
    <source>
        <dbReference type="ARBA" id="ARBA00023242"/>
    </source>
</evidence>
<accession>A0A3P9IS90</accession>
<dbReference type="SMART" id="SM00033">
    <property type="entry name" value="CH"/>
    <property type="match status" value="1"/>
</dbReference>
<dbReference type="PANTHER" id="PTHR23167">
    <property type="entry name" value="CALPONIN HOMOLOGY DOMAIN-CONTAINING PROTEIN DDB_G0272472-RELATED"/>
    <property type="match status" value="1"/>
</dbReference>
<dbReference type="Pfam" id="PF00307">
    <property type="entry name" value="CH"/>
    <property type="match status" value="1"/>
</dbReference>
<dbReference type="FunFam" id="1.10.418.10:FF:000099">
    <property type="entry name" value="Nuclear anchorage protein 1"/>
    <property type="match status" value="1"/>
</dbReference>
<protein>
    <recommendedName>
        <fullName evidence="14">Calponin-homology (CH) domain-containing protein</fullName>
    </recommendedName>
</protein>
<dbReference type="InterPro" id="IPR001715">
    <property type="entry name" value="CH_dom"/>
</dbReference>
<reference evidence="15" key="3">
    <citation type="submission" date="2025-08" db="UniProtKB">
        <authorList>
            <consortium name="Ensembl"/>
        </authorList>
    </citation>
    <scope>IDENTIFICATION</scope>
    <source>
        <strain evidence="15">HSOK</strain>
    </source>
</reference>
<name>A0A3P9IS90_ORYLA</name>